<proteinExistence type="predicted"/>
<keyword evidence="2" id="KW-0963">Cytoplasm</keyword>
<keyword evidence="3" id="KW-0808">Transferase</keyword>
<dbReference type="GO" id="GO:0016746">
    <property type="term" value="F:acyltransferase activity"/>
    <property type="evidence" value="ECO:0007669"/>
    <property type="project" value="UniProtKB-KW"/>
</dbReference>
<evidence type="ECO:0000256" key="4">
    <source>
        <dbReference type="ARBA" id="ARBA00023315"/>
    </source>
</evidence>
<dbReference type="Pfam" id="PF07167">
    <property type="entry name" value="PhaC_N"/>
    <property type="match status" value="1"/>
</dbReference>
<dbReference type="SUPFAM" id="SSF53474">
    <property type="entry name" value="alpha/beta-Hydrolases"/>
    <property type="match status" value="1"/>
</dbReference>
<reference evidence="6 7" key="1">
    <citation type="submission" date="2020-11" db="EMBL/GenBank/DDBJ databases">
        <title>Description of Pontivivens ytuae sp. nov. isolated from deep sea sediment of Mariana Trench.</title>
        <authorList>
            <person name="Wang Z."/>
            <person name="Sun Q.-L."/>
            <person name="Xu X.-D."/>
            <person name="Tang Y.-Z."/>
            <person name="Zhang J."/>
        </authorList>
    </citation>
    <scope>NUCLEOTIDE SEQUENCE [LARGE SCALE GENOMIC DNA]</scope>
    <source>
        <strain evidence="6 7">MT2928</strain>
    </source>
</reference>
<dbReference type="NCBIfam" id="TIGR01838">
    <property type="entry name" value="PHA_synth_I"/>
    <property type="match status" value="1"/>
</dbReference>
<dbReference type="Proteomes" id="UP000594800">
    <property type="component" value="Chromosome"/>
</dbReference>
<dbReference type="GO" id="GO:0005737">
    <property type="term" value="C:cytoplasm"/>
    <property type="evidence" value="ECO:0007669"/>
    <property type="project" value="UniProtKB-SubCell"/>
</dbReference>
<evidence type="ECO:0000256" key="2">
    <source>
        <dbReference type="ARBA" id="ARBA00022490"/>
    </source>
</evidence>
<sequence length="579" mass="65295">MARVSETSAEIWQKVFAAQAANADKPATPDPLNTLPTFTRFAQVLADHPQELAAATMAWWQAQAELWQSAWSRWMGEPSEPVVEPKPGDKRFKHDQWSENVLFDYLKQSYLLTSSYMQGTAHSIGDLDPHERKKVEFYTRSFVEAMSPSNFFALNPEVLEATASQKGDNLVRGLKMMLADLERGKGNLLIRQTDMDAFEVGRDMAVTPGAVIWQNNVLQLIQYAPTTEQVHARPLLFIPPWINKYYVLDLNEKKSLMKWLVGQGFTVFMISWVNPDERQAGETWESYMQAVSDAMDVAMKETGQKKINLASYCIGGTMVGSFLARAAKRKDTRVASATLFTAQLDFADAGELQVFVDDKTIAVVDDEMQKGYLPAEKMASAFNMLRSADLIWGYCVNNYMLGKDPFPFDLLYWNADSTAMPAKVHRFYLESFYRDNSFVDGTLKVDGETLSLADIRGPVYHVATREDHIAPAPSVYRGARMMENAEVRFILAGSGHIAGVVNPPAAQKYQYWVNDDLSAPTLAEWMEQAEEHPGSWWVDWEAWLIGHSGRKVKAREPGAKHGVLEPAPGEFVKVRFDRR</sequence>
<name>A0A7S9LVV6_9RHOB</name>
<dbReference type="KEGG" id="poz:I0K15_04730"/>
<feature type="domain" description="Poly-beta-hydroxybutyrate polymerase N-terminal" evidence="5">
    <location>
        <begin position="89"/>
        <end position="260"/>
    </location>
</feature>
<keyword evidence="7" id="KW-1185">Reference proteome</keyword>
<dbReference type="Gene3D" id="3.40.50.1820">
    <property type="entry name" value="alpha/beta hydrolase"/>
    <property type="match status" value="1"/>
</dbReference>
<dbReference type="EMBL" id="CP064942">
    <property type="protein sequence ID" value="QPH56113.1"/>
    <property type="molecule type" value="Genomic_DNA"/>
</dbReference>
<evidence type="ECO:0000313" key="6">
    <source>
        <dbReference type="EMBL" id="QPH56113.1"/>
    </source>
</evidence>
<dbReference type="GO" id="GO:0042619">
    <property type="term" value="P:poly-hydroxybutyrate biosynthetic process"/>
    <property type="evidence" value="ECO:0007669"/>
    <property type="project" value="InterPro"/>
</dbReference>
<comment type="subcellular location">
    <subcellularLocation>
        <location evidence="1">Cytoplasm</location>
    </subcellularLocation>
</comment>
<dbReference type="InterPro" id="IPR051321">
    <property type="entry name" value="PHA/PHB_synthase"/>
</dbReference>
<accession>A0A7S9LVV6</accession>
<gene>
    <name evidence="6" type="primary">phaC</name>
    <name evidence="6" type="ORF">I0K15_04730</name>
</gene>
<dbReference type="PANTHER" id="PTHR36837:SF5">
    <property type="entry name" value="POLY-3-HYDROXYBUTYRATE SYNTHASE"/>
    <property type="match status" value="1"/>
</dbReference>
<dbReference type="InterPro" id="IPR010963">
    <property type="entry name" value="PHA_synth_I"/>
</dbReference>
<protein>
    <submittedName>
        <fullName evidence="6">Class I poly(R)-hydroxyalkanoic acid synthase</fullName>
    </submittedName>
</protein>
<organism evidence="6 7">
    <name type="scientific">Pontivivens ytuae</name>
    <dbReference type="NCBI Taxonomy" id="2789856"/>
    <lineage>
        <taxon>Bacteria</taxon>
        <taxon>Pseudomonadati</taxon>
        <taxon>Pseudomonadota</taxon>
        <taxon>Alphaproteobacteria</taxon>
        <taxon>Rhodobacterales</taxon>
        <taxon>Paracoccaceae</taxon>
        <taxon>Pontivivens</taxon>
    </lineage>
</organism>
<dbReference type="InterPro" id="IPR010941">
    <property type="entry name" value="PhaC_N"/>
</dbReference>
<dbReference type="PANTHER" id="PTHR36837">
    <property type="entry name" value="POLY(3-HYDROXYALKANOATE) POLYMERASE SUBUNIT PHAC"/>
    <property type="match status" value="1"/>
</dbReference>
<evidence type="ECO:0000256" key="3">
    <source>
        <dbReference type="ARBA" id="ARBA00022679"/>
    </source>
</evidence>
<dbReference type="InterPro" id="IPR029058">
    <property type="entry name" value="AB_hydrolase_fold"/>
</dbReference>
<keyword evidence="4" id="KW-0012">Acyltransferase</keyword>
<evidence type="ECO:0000259" key="5">
    <source>
        <dbReference type="Pfam" id="PF07167"/>
    </source>
</evidence>
<dbReference type="AlphaFoldDB" id="A0A7S9LVV6"/>
<evidence type="ECO:0000313" key="7">
    <source>
        <dbReference type="Proteomes" id="UP000594800"/>
    </source>
</evidence>
<evidence type="ECO:0000256" key="1">
    <source>
        <dbReference type="ARBA" id="ARBA00004496"/>
    </source>
</evidence>